<dbReference type="EMBL" id="LXQA010437771">
    <property type="protein sequence ID" value="MCI51815.1"/>
    <property type="molecule type" value="Genomic_DNA"/>
</dbReference>
<comment type="caution">
    <text evidence="1">The sequence shown here is derived from an EMBL/GenBank/DDBJ whole genome shotgun (WGS) entry which is preliminary data.</text>
</comment>
<evidence type="ECO:0000313" key="1">
    <source>
        <dbReference type="EMBL" id="MCI51815.1"/>
    </source>
</evidence>
<proteinExistence type="predicted"/>
<organism evidence="1 2">
    <name type="scientific">Trifolium medium</name>
    <dbReference type="NCBI Taxonomy" id="97028"/>
    <lineage>
        <taxon>Eukaryota</taxon>
        <taxon>Viridiplantae</taxon>
        <taxon>Streptophyta</taxon>
        <taxon>Embryophyta</taxon>
        <taxon>Tracheophyta</taxon>
        <taxon>Spermatophyta</taxon>
        <taxon>Magnoliopsida</taxon>
        <taxon>eudicotyledons</taxon>
        <taxon>Gunneridae</taxon>
        <taxon>Pentapetalae</taxon>
        <taxon>rosids</taxon>
        <taxon>fabids</taxon>
        <taxon>Fabales</taxon>
        <taxon>Fabaceae</taxon>
        <taxon>Papilionoideae</taxon>
        <taxon>50 kb inversion clade</taxon>
        <taxon>NPAAA clade</taxon>
        <taxon>Hologalegina</taxon>
        <taxon>IRL clade</taxon>
        <taxon>Trifolieae</taxon>
        <taxon>Trifolium</taxon>
    </lineage>
</organism>
<keyword evidence="2" id="KW-1185">Reference proteome</keyword>
<name>A0A392SUS9_9FABA</name>
<accession>A0A392SUS9</accession>
<protein>
    <submittedName>
        <fullName evidence="1">Uncharacterized protein</fullName>
    </submittedName>
</protein>
<sequence length="26" mass="2824">PLLPEPIVSKPNVVVPVVSDPTNERK</sequence>
<dbReference type="Proteomes" id="UP000265520">
    <property type="component" value="Unassembled WGS sequence"/>
</dbReference>
<dbReference type="AlphaFoldDB" id="A0A392SUS9"/>
<evidence type="ECO:0000313" key="2">
    <source>
        <dbReference type="Proteomes" id="UP000265520"/>
    </source>
</evidence>
<reference evidence="1 2" key="1">
    <citation type="journal article" date="2018" name="Front. Plant Sci.">
        <title>Red Clover (Trifolium pratense) and Zigzag Clover (T. medium) - A Picture of Genomic Similarities and Differences.</title>
        <authorList>
            <person name="Dluhosova J."/>
            <person name="Istvanek J."/>
            <person name="Nedelnik J."/>
            <person name="Repkova J."/>
        </authorList>
    </citation>
    <scope>NUCLEOTIDE SEQUENCE [LARGE SCALE GENOMIC DNA]</scope>
    <source>
        <strain evidence="2">cv. 10/8</strain>
        <tissue evidence="1">Leaf</tissue>
    </source>
</reference>
<feature type="non-terminal residue" evidence="1">
    <location>
        <position position="1"/>
    </location>
</feature>